<protein>
    <submittedName>
        <fullName evidence="2">Kazal-type serine protease inhibitor domain-containing protein</fullName>
    </submittedName>
</protein>
<dbReference type="InterPro" id="IPR036058">
    <property type="entry name" value="Kazal_dom_sf"/>
</dbReference>
<evidence type="ECO:0000313" key="3">
    <source>
        <dbReference type="Proteomes" id="UP000198790"/>
    </source>
</evidence>
<dbReference type="PROSITE" id="PS51465">
    <property type="entry name" value="KAZAL_2"/>
    <property type="match status" value="1"/>
</dbReference>
<dbReference type="AlphaFoldDB" id="A0A1I0VDN4"/>
<dbReference type="OrthoDB" id="9800302at2"/>
<name>A0A1I0VDN4_9BACT</name>
<reference evidence="2 3" key="1">
    <citation type="submission" date="2016-10" db="EMBL/GenBank/DDBJ databases">
        <authorList>
            <person name="de Groot N.N."/>
        </authorList>
    </citation>
    <scope>NUCLEOTIDE SEQUENCE [LARGE SCALE GENOMIC DNA]</scope>
    <source>
        <strain evidence="2 3">DSM 23399</strain>
    </source>
</reference>
<dbReference type="Pfam" id="PF00050">
    <property type="entry name" value="Kazal_1"/>
    <property type="match status" value="1"/>
</dbReference>
<accession>A0A1I0VDN4</accession>
<dbReference type="InterPro" id="IPR002350">
    <property type="entry name" value="Kazal_dom"/>
</dbReference>
<sequence length="74" mass="8058">MKHVKNVLVAISFFCIFGCEEENPNDTCIDQDKIREGACTLDYNPVCGCDGKIYSNSCTADLSGVTSWTVGVCK</sequence>
<feature type="domain" description="Kazal-like" evidence="1">
    <location>
        <begin position="22"/>
        <end position="74"/>
    </location>
</feature>
<dbReference type="STRING" id="237018.SAMN04489723_101129"/>
<dbReference type="EMBL" id="FOKK01000001">
    <property type="protein sequence ID" value="SFA74100.1"/>
    <property type="molecule type" value="Genomic_DNA"/>
</dbReference>
<gene>
    <name evidence="2" type="ORF">SAMN04489723_101129</name>
</gene>
<evidence type="ECO:0000313" key="2">
    <source>
        <dbReference type="EMBL" id="SFA74100.1"/>
    </source>
</evidence>
<organism evidence="2 3">
    <name type="scientific">Algoriphagus aquimarinus</name>
    <dbReference type="NCBI Taxonomy" id="237018"/>
    <lineage>
        <taxon>Bacteria</taxon>
        <taxon>Pseudomonadati</taxon>
        <taxon>Bacteroidota</taxon>
        <taxon>Cytophagia</taxon>
        <taxon>Cytophagales</taxon>
        <taxon>Cyclobacteriaceae</taxon>
        <taxon>Algoriphagus</taxon>
    </lineage>
</organism>
<dbReference type="Proteomes" id="UP000198790">
    <property type="component" value="Unassembled WGS sequence"/>
</dbReference>
<keyword evidence="3" id="KW-1185">Reference proteome</keyword>
<dbReference type="Gene3D" id="3.30.60.30">
    <property type="match status" value="1"/>
</dbReference>
<proteinExistence type="predicted"/>
<dbReference type="SUPFAM" id="SSF100895">
    <property type="entry name" value="Kazal-type serine protease inhibitors"/>
    <property type="match status" value="1"/>
</dbReference>
<evidence type="ECO:0000259" key="1">
    <source>
        <dbReference type="PROSITE" id="PS51465"/>
    </source>
</evidence>
<dbReference type="RefSeq" id="WP_092894238.1">
    <property type="nucleotide sequence ID" value="NZ_FOKK01000001.1"/>
</dbReference>